<keyword evidence="2" id="KW-1133">Transmembrane helix</keyword>
<accession>A0AAU7U5D9</accession>
<feature type="transmembrane region" description="Helical" evidence="2">
    <location>
        <begin position="61"/>
        <end position="85"/>
    </location>
</feature>
<dbReference type="KEGG" id="dsc:ABOD76_00910"/>
<keyword evidence="2" id="KW-0812">Transmembrane</keyword>
<organism evidence="3">
    <name type="scientific">Deinococcus sonorensis KR-87</name>
    <dbReference type="NCBI Taxonomy" id="694439"/>
    <lineage>
        <taxon>Bacteria</taxon>
        <taxon>Thermotogati</taxon>
        <taxon>Deinococcota</taxon>
        <taxon>Deinococci</taxon>
        <taxon>Deinococcales</taxon>
        <taxon>Deinococcaceae</taxon>
        <taxon>Deinococcus</taxon>
    </lineage>
</organism>
<protein>
    <submittedName>
        <fullName evidence="3">Uncharacterized protein</fullName>
    </submittedName>
</protein>
<dbReference type="RefSeq" id="WP_350240721.1">
    <property type="nucleotide sequence ID" value="NZ_CP158296.1"/>
</dbReference>
<evidence type="ECO:0000256" key="1">
    <source>
        <dbReference type="SAM" id="MobiDB-lite"/>
    </source>
</evidence>
<proteinExistence type="predicted"/>
<name>A0AAU7U5D9_9DEIO</name>
<sequence length="94" mass="9746">MSTESHHHPAQPPGHALTPGSEWQPPQELPHTPDTPAPLICAAGLTLVGLGLAWPSLLAGVLGAAVLIVGVVLWLTAGLSAWRAWLSDHPEEGS</sequence>
<keyword evidence="2" id="KW-0472">Membrane</keyword>
<dbReference type="AlphaFoldDB" id="A0AAU7U5D9"/>
<evidence type="ECO:0000313" key="3">
    <source>
        <dbReference type="EMBL" id="XBV83316.1"/>
    </source>
</evidence>
<reference evidence="3" key="1">
    <citation type="submission" date="2024-06" db="EMBL/GenBank/DDBJ databases">
        <title>Draft Genome Sequence of Deinococcus sonorensis Type Strain KR-87, a Biofilm Producing Representative of the Genus Deinococcus.</title>
        <authorList>
            <person name="Boren L.S."/>
            <person name="Grosso R.A."/>
            <person name="Hugenberg-Cox A.N."/>
            <person name="Hill J.T.E."/>
            <person name="Albert C.M."/>
            <person name="Tuohy J.M."/>
        </authorList>
    </citation>
    <scope>NUCLEOTIDE SEQUENCE</scope>
    <source>
        <strain evidence="3">KR-87</strain>
        <plasmid evidence="3">pDson04</plasmid>
    </source>
</reference>
<dbReference type="EMBL" id="CP158296">
    <property type="protein sequence ID" value="XBV83316.1"/>
    <property type="molecule type" value="Genomic_DNA"/>
</dbReference>
<feature type="region of interest" description="Disordered" evidence="1">
    <location>
        <begin position="1"/>
        <end position="35"/>
    </location>
</feature>
<geneLocation type="plasmid" evidence="3">
    <name>pDson04</name>
</geneLocation>
<gene>
    <name evidence="3" type="ORF">ABOD76_00910</name>
</gene>
<evidence type="ECO:0000256" key="2">
    <source>
        <dbReference type="SAM" id="Phobius"/>
    </source>
</evidence>
<keyword evidence="3" id="KW-0614">Plasmid</keyword>